<evidence type="ECO:0000313" key="1">
    <source>
        <dbReference type="EMBL" id="MBB6052450.1"/>
    </source>
</evidence>
<protein>
    <submittedName>
        <fullName evidence="1">Uncharacterized protein</fullName>
    </submittedName>
</protein>
<proteinExistence type="predicted"/>
<dbReference type="RefSeq" id="WP_184201512.1">
    <property type="nucleotide sequence ID" value="NZ_JACHGW010000004.1"/>
</dbReference>
<dbReference type="EMBL" id="JACHGW010000004">
    <property type="protein sequence ID" value="MBB6052450.1"/>
    <property type="molecule type" value="Genomic_DNA"/>
</dbReference>
<name>A0A7W9SU47_ARMRO</name>
<keyword evidence="2" id="KW-1185">Reference proteome</keyword>
<accession>A0A7W9SU47</accession>
<sequence length="210" mass="23125">MLRKGFVQQQIEGLSQALAAIFGIELTKEDVVQRLGTSCKNLTGLDLDTLLKLDDATLLGMFSGGDRTRTAGNAFVAAQFLLQRAKAEPNQARVARRKALLLYSEALALESSLRSSEFLAEYESLLAEVEVTDRTAHILRQAARAMESLGYYDRAENYHFHLQDSHVDSAAEGARAFYLRLLELPDHELEAGGLPRDEIKTALAELADSG</sequence>
<organism evidence="1 2">
    <name type="scientific">Armatimonas rosea</name>
    <dbReference type="NCBI Taxonomy" id="685828"/>
    <lineage>
        <taxon>Bacteria</taxon>
        <taxon>Bacillati</taxon>
        <taxon>Armatimonadota</taxon>
        <taxon>Armatimonadia</taxon>
        <taxon>Armatimonadales</taxon>
        <taxon>Armatimonadaceae</taxon>
        <taxon>Armatimonas</taxon>
    </lineage>
</organism>
<evidence type="ECO:0000313" key="2">
    <source>
        <dbReference type="Proteomes" id="UP000520814"/>
    </source>
</evidence>
<comment type="caution">
    <text evidence="1">The sequence shown here is derived from an EMBL/GenBank/DDBJ whole genome shotgun (WGS) entry which is preliminary data.</text>
</comment>
<gene>
    <name evidence="1" type="ORF">HNQ39_004271</name>
</gene>
<dbReference type="Proteomes" id="UP000520814">
    <property type="component" value="Unassembled WGS sequence"/>
</dbReference>
<dbReference type="InterPro" id="IPR045507">
    <property type="entry name" value="DUF6483"/>
</dbReference>
<reference evidence="1 2" key="1">
    <citation type="submission" date="2020-08" db="EMBL/GenBank/DDBJ databases">
        <title>Genomic Encyclopedia of Type Strains, Phase IV (KMG-IV): sequencing the most valuable type-strain genomes for metagenomic binning, comparative biology and taxonomic classification.</title>
        <authorList>
            <person name="Goeker M."/>
        </authorList>
    </citation>
    <scope>NUCLEOTIDE SEQUENCE [LARGE SCALE GENOMIC DNA]</scope>
    <source>
        <strain evidence="1 2">DSM 23562</strain>
    </source>
</reference>
<dbReference type="AlphaFoldDB" id="A0A7W9SU47"/>
<dbReference type="Pfam" id="PF20092">
    <property type="entry name" value="DUF6483"/>
    <property type="match status" value="1"/>
</dbReference>